<keyword evidence="2 3" id="KW-0175">Coiled coil</keyword>
<evidence type="ECO:0000313" key="6">
    <source>
        <dbReference type="EnsemblMetazoa" id="CapteP221576"/>
    </source>
</evidence>
<feature type="compositionally biased region" description="Polar residues" evidence="4">
    <location>
        <begin position="689"/>
        <end position="705"/>
    </location>
</feature>
<dbReference type="PANTHER" id="PTHR22461:SF1">
    <property type="entry name" value="SERINE-RICH COILED-COIL DOMAIN-CONTAINING PROTEIN 1"/>
    <property type="match status" value="1"/>
</dbReference>
<feature type="region of interest" description="Disordered" evidence="4">
    <location>
        <begin position="1"/>
        <end position="23"/>
    </location>
</feature>
<keyword evidence="7" id="KW-1185">Reference proteome</keyword>
<reference evidence="6" key="3">
    <citation type="submission" date="2015-06" db="UniProtKB">
        <authorList>
            <consortium name="EnsemblMetazoa"/>
        </authorList>
    </citation>
    <scope>IDENTIFICATION</scope>
</reference>
<dbReference type="EMBL" id="KB293867">
    <property type="protein sequence ID" value="ELU15316.1"/>
    <property type="molecule type" value="Genomic_DNA"/>
</dbReference>
<feature type="coiled-coil region" evidence="3">
    <location>
        <begin position="576"/>
        <end position="617"/>
    </location>
</feature>
<evidence type="ECO:0000256" key="4">
    <source>
        <dbReference type="SAM" id="MobiDB-lite"/>
    </source>
</evidence>
<proteinExistence type="inferred from homology"/>
<feature type="compositionally biased region" description="Basic and acidic residues" evidence="4">
    <location>
        <begin position="300"/>
        <end position="320"/>
    </location>
</feature>
<feature type="compositionally biased region" description="Polar residues" evidence="4">
    <location>
        <begin position="763"/>
        <end position="777"/>
    </location>
</feature>
<name>R7VG86_CAPTE</name>
<dbReference type="Proteomes" id="UP000014760">
    <property type="component" value="Unassembled WGS sequence"/>
</dbReference>
<gene>
    <name evidence="5" type="ORF">CAPTEDRAFT_221576</name>
</gene>
<dbReference type="AlphaFoldDB" id="R7VG86"/>
<feature type="compositionally biased region" description="Polar residues" evidence="4">
    <location>
        <begin position="1"/>
        <end position="10"/>
    </location>
</feature>
<sequence>MGNCYSNQGRHSQHGARGSDILPRLPRSTAVSCSSLHSDSGALSFLQPYEIDEGMDPRIHTAPPYSKSRPPTHRGFGFRAPSSRVALAKARASNESLDSDHRASDVSLDVKTAYEPKDQKTWRMIDDESRSMSLKSGESAVNKVNKTKCAEDDIMNANVTEDNTQRCSSLARPTKLVQPGVLAAKRGVPPRGPLAKFTESHYGSGRGWVKAADADKTEVKVKEEKKDSVKKERLPTLSSSQKVREIKETETKEVGKAKKGGFLKRSFFKKSKSAPTNVVKESCVVASPPPLSPPEETAELDNRLSSDFSSNKDSKNDDCGNRQLEEEITTASLADLVSMAPSIAPMASIDCLETTSVGSINSDDLMLDLDIGLDDVDYEEKETQRSRANSYKVRSRSRSQSNDDLDDPAPKQALQRQDSVCKTSSGTLHNDCIVESPCEALDELASLLDNNPLLRRNPRLTKASRPCSFPGPRQRARSDVADEPSPLSMKPPRDTPSFGDEEIVTMDGFTYRQLLQDIRTYKTMLLKLKRIIQQDEIGTPWKNGLMFPGSNPSSPCHEEVYRPLVGESPTTDRGLMDDLAKENLELKEQNQVLSKQKEQQDRTIKLLQQQMENLNGYKINGKDLSTKYECGHLGPGGKAFTNATVQTDRALAARLPRYDKATTKPSEGSKVATPASSGSAPRQRGELRSNASVEQGSSTKTSTQRRPAVEAPTTKASQLRKVPRSKSINDGKLIKTECAKSTTSASDLQSSKSFDVAPKTPQRPLSTGSAITAQKSSKLPGLRVQRYTRTEAHQLRSFSNLARHQPPS</sequence>
<comment type="similarity">
    <text evidence="1">Belongs to the CCSER family.</text>
</comment>
<feature type="region of interest" description="Disordered" evidence="4">
    <location>
        <begin position="54"/>
        <end position="78"/>
    </location>
</feature>
<evidence type="ECO:0000313" key="5">
    <source>
        <dbReference type="EMBL" id="ELU15316.1"/>
    </source>
</evidence>
<reference evidence="7" key="1">
    <citation type="submission" date="2012-12" db="EMBL/GenBank/DDBJ databases">
        <authorList>
            <person name="Hellsten U."/>
            <person name="Grimwood J."/>
            <person name="Chapman J.A."/>
            <person name="Shapiro H."/>
            <person name="Aerts A."/>
            <person name="Otillar R.P."/>
            <person name="Terry A.Y."/>
            <person name="Boore J.L."/>
            <person name="Simakov O."/>
            <person name="Marletaz F."/>
            <person name="Cho S.-J."/>
            <person name="Edsinger-Gonzales E."/>
            <person name="Havlak P."/>
            <person name="Kuo D.-H."/>
            <person name="Larsson T."/>
            <person name="Lv J."/>
            <person name="Arendt D."/>
            <person name="Savage R."/>
            <person name="Osoegawa K."/>
            <person name="de Jong P."/>
            <person name="Lindberg D.R."/>
            <person name="Seaver E.C."/>
            <person name="Weisblat D.A."/>
            <person name="Putnam N.H."/>
            <person name="Grigoriev I.V."/>
            <person name="Rokhsar D.S."/>
        </authorList>
    </citation>
    <scope>NUCLEOTIDE SEQUENCE</scope>
    <source>
        <strain evidence="7">I ESC-2004</strain>
    </source>
</reference>
<dbReference type="OrthoDB" id="10046062at2759"/>
<dbReference type="EMBL" id="AMQN01004587">
    <property type="status" value="NOT_ANNOTATED_CDS"/>
    <property type="molecule type" value="Genomic_DNA"/>
</dbReference>
<dbReference type="EnsemblMetazoa" id="CapteT221576">
    <property type="protein sequence ID" value="CapteP221576"/>
    <property type="gene ID" value="CapteG221576"/>
</dbReference>
<reference evidence="5 7" key="2">
    <citation type="journal article" date="2013" name="Nature">
        <title>Insights into bilaterian evolution from three spiralian genomes.</title>
        <authorList>
            <person name="Simakov O."/>
            <person name="Marletaz F."/>
            <person name="Cho S.J."/>
            <person name="Edsinger-Gonzales E."/>
            <person name="Havlak P."/>
            <person name="Hellsten U."/>
            <person name="Kuo D.H."/>
            <person name="Larsson T."/>
            <person name="Lv J."/>
            <person name="Arendt D."/>
            <person name="Savage R."/>
            <person name="Osoegawa K."/>
            <person name="de Jong P."/>
            <person name="Grimwood J."/>
            <person name="Chapman J.A."/>
            <person name="Shapiro H."/>
            <person name="Aerts A."/>
            <person name="Otillar R.P."/>
            <person name="Terry A.Y."/>
            <person name="Boore J.L."/>
            <person name="Grigoriev I.V."/>
            <person name="Lindberg D.R."/>
            <person name="Seaver E.C."/>
            <person name="Weisblat D.A."/>
            <person name="Putnam N.H."/>
            <person name="Rokhsar D.S."/>
        </authorList>
    </citation>
    <scope>NUCLEOTIDE SEQUENCE</scope>
    <source>
        <strain evidence="5 7">I ESC-2004</strain>
    </source>
</reference>
<protein>
    <submittedName>
        <fullName evidence="5 6">Uncharacterized protein</fullName>
    </submittedName>
</protein>
<evidence type="ECO:0000256" key="2">
    <source>
        <dbReference type="ARBA" id="ARBA00023054"/>
    </source>
</evidence>
<feature type="compositionally biased region" description="Basic and acidic residues" evidence="4">
    <location>
        <begin position="223"/>
        <end position="234"/>
    </location>
</feature>
<dbReference type="InterPro" id="IPR029627">
    <property type="entry name" value="CCSER"/>
</dbReference>
<dbReference type="HOGENOM" id="CLU_348922_0_0_1"/>
<organism evidence="5">
    <name type="scientific">Capitella teleta</name>
    <name type="common">Polychaete worm</name>
    <dbReference type="NCBI Taxonomy" id="283909"/>
    <lineage>
        <taxon>Eukaryota</taxon>
        <taxon>Metazoa</taxon>
        <taxon>Spiralia</taxon>
        <taxon>Lophotrochozoa</taxon>
        <taxon>Annelida</taxon>
        <taxon>Polychaeta</taxon>
        <taxon>Sedentaria</taxon>
        <taxon>Scolecida</taxon>
        <taxon>Capitellidae</taxon>
        <taxon>Capitella</taxon>
    </lineage>
</organism>
<feature type="compositionally biased region" description="Polar residues" evidence="4">
    <location>
        <begin position="739"/>
        <end position="753"/>
    </location>
</feature>
<feature type="compositionally biased region" description="Basic and acidic residues" evidence="4">
    <location>
        <begin position="727"/>
        <end position="738"/>
    </location>
</feature>
<evidence type="ECO:0000313" key="7">
    <source>
        <dbReference type="Proteomes" id="UP000014760"/>
    </source>
</evidence>
<feature type="region of interest" description="Disordered" evidence="4">
    <location>
        <begin position="223"/>
        <end position="252"/>
    </location>
</feature>
<feature type="region of interest" description="Disordered" evidence="4">
    <location>
        <begin position="655"/>
        <end position="784"/>
    </location>
</feature>
<evidence type="ECO:0000256" key="3">
    <source>
        <dbReference type="SAM" id="Coils"/>
    </source>
</evidence>
<feature type="compositionally biased region" description="Basic and acidic residues" evidence="4">
    <location>
        <begin position="242"/>
        <end position="252"/>
    </location>
</feature>
<accession>R7VG86</accession>
<dbReference type="PANTHER" id="PTHR22461">
    <property type="entry name" value="SERINE-RICH COILED-COIL DOMAIN-CONTAINING PROTEIN 2-RELATED"/>
    <property type="match status" value="1"/>
</dbReference>
<feature type="region of interest" description="Disordered" evidence="4">
    <location>
        <begin position="461"/>
        <end position="500"/>
    </location>
</feature>
<feature type="region of interest" description="Disordered" evidence="4">
    <location>
        <begin position="379"/>
        <end position="419"/>
    </location>
</feature>
<evidence type="ECO:0000256" key="1">
    <source>
        <dbReference type="ARBA" id="ARBA00010949"/>
    </source>
</evidence>
<feature type="region of interest" description="Disordered" evidence="4">
    <location>
        <begin position="284"/>
        <end position="320"/>
    </location>
</feature>